<gene>
    <name evidence="2" type="ORF">EIO64_01560</name>
</gene>
<dbReference type="AlphaFoldDB" id="A0A4D7AWW3"/>
<evidence type="ECO:0000313" key="3">
    <source>
        <dbReference type="Proteomes" id="UP000298642"/>
    </source>
</evidence>
<proteinExistence type="predicted"/>
<reference evidence="3" key="1">
    <citation type="submission" date="2018-12" db="EMBL/GenBank/DDBJ databases">
        <title>Dusodibacter welbiota gen. nov., sp. nov., isolated from human faeces and emended description of the Oscillibacter genus.</title>
        <authorList>
            <person name="Le Roy T."/>
            <person name="Van der Smissen P."/>
            <person name="Delzenne N."/>
            <person name="Muccioli G."/>
            <person name="Collet J.F."/>
            <person name="Cani P.D."/>
        </authorList>
    </citation>
    <scope>NUCLEOTIDE SEQUENCE [LARGE SCALE GENOMIC DNA]</scope>
    <source>
        <strain evidence="3">J115</strain>
    </source>
</reference>
<dbReference type="InterPro" id="IPR012347">
    <property type="entry name" value="Ferritin-like"/>
</dbReference>
<dbReference type="Pfam" id="PF09537">
    <property type="entry name" value="DUF2383"/>
    <property type="match status" value="1"/>
</dbReference>
<dbReference type="GeneID" id="89523375"/>
<dbReference type="EMBL" id="CP034413">
    <property type="protein sequence ID" value="QCI58072.1"/>
    <property type="molecule type" value="Genomic_DNA"/>
</dbReference>
<feature type="domain" description="DUF2383" evidence="1">
    <location>
        <begin position="4"/>
        <end position="99"/>
    </location>
</feature>
<evidence type="ECO:0000313" key="2">
    <source>
        <dbReference type="EMBL" id="QCI58072.1"/>
    </source>
</evidence>
<dbReference type="RefSeq" id="WP_021750107.1">
    <property type="nucleotide sequence ID" value="NZ_CP034413.3"/>
</dbReference>
<accession>A0A4D7AWW3</accession>
<name>A0A4D7AWW3_9FIRM</name>
<organism evidence="2 3">
    <name type="scientific">Dysosmobacter welbionis</name>
    <dbReference type="NCBI Taxonomy" id="2093857"/>
    <lineage>
        <taxon>Bacteria</taxon>
        <taxon>Bacillati</taxon>
        <taxon>Bacillota</taxon>
        <taxon>Clostridia</taxon>
        <taxon>Eubacteriales</taxon>
        <taxon>Oscillospiraceae</taxon>
        <taxon>Dysosmobacter</taxon>
    </lineage>
</organism>
<protein>
    <submittedName>
        <fullName evidence="2">DUF2383 domain-containing protein</fullName>
    </submittedName>
</protein>
<dbReference type="Proteomes" id="UP000298642">
    <property type="component" value="Chromosome"/>
</dbReference>
<dbReference type="KEGG" id="obj:EIO64_01560"/>
<keyword evidence="3" id="KW-1185">Reference proteome</keyword>
<evidence type="ECO:0000259" key="1">
    <source>
        <dbReference type="Pfam" id="PF09537"/>
    </source>
</evidence>
<dbReference type="Gene3D" id="1.20.1260.10">
    <property type="match status" value="1"/>
</dbReference>
<dbReference type="InterPro" id="IPR019052">
    <property type="entry name" value="DUF2383"/>
</dbReference>
<sequence>MNDIELLQYVHETAEMGIEGLNSLDGQVRDDSLRRVLSQQGAEYRQIADQAERLLRSLGEEPRDPGLLAKVSAEVMSTFKTLADPSASNIAEMVIQGNTMGATKSTRHLGDYAGGNREIRNLAERLLHTEEANAAQMKQFL</sequence>